<dbReference type="SUPFAM" id="SSF48208">
    <property type="entry name" value="Six-hairpin glycosidases"/>
    <property type="match status" value="1"/>
</dbReference>
<keyword evidence="7" id="KW-1185">Reference proteome</keyword>
<evidence type="ECO:0000313" key="7">
    <source>
        <dbReference type="Proteomes" id="UP001596108"/>
    </source>
</evidence>
<dbReference type="Pfam" id="PF17390">
    <property type="entry name" value="Bac_rhamnosid_C"/>
    <property type="match status" value="1"/>
</dbReference>
<organism evidence="6 7">
    <name type="scientific">Cohnella yongneupensis</name>
    <dbReference type="NCBI Taxonomy" id="425006"/>
    <lineage>
        <taxon>Bacteria</taxon>
        <taxon>Bacillati</taxon>
        <taxon>Bacillota</taxon>
        <taxon>Bacilli</taxon>
        <taxon>Bacillales</taxon>
        <taxon>Paenibacillaceae</taxon>
        <taxon>Cohnella</taxon>
    </lineage>
</organism>
<dbReference type="InterPro" id="IPR013737">
    <property type="entry name" value="Bac_rhamnosid_N"/>
</dbReference>
<gene>
    <name evidence="6" type="ORF">ACFPQ4_18600</name>
</gene>
<evidence type="ECO:0000259" key="5">
    <source>
        <dbReference type="Pfam" id="PF21557"/>
    </source>
</evidence>
<dbReference type="PANTHER" id="PTHR34987:SF2">
    <property type="entry name" value="B, PUTATIVE (AFU_ORTHOLOGUE AFUA_7G05040)-RELATED"/>
    <property type="match status" value="1"/>
</dbReference>
<dbReference type="Gene3D" id="2.60.120.260">
    <property type="entry name" value="Galactose-binding domain-like"/>
    <property type="match status" value="3"/>
</dbReference>
<evidence type="ECO:0000259" key="3">
    <source>
        <dbReference type="Pfam" id="PF17389"/>
    </source>
</evidence>
<dbReference type="InterPro" id="IPR008902">
    <property type="entry name" value="Rhamnosid_concanavalin"/>
</dbReference>
<dbReference type="RefSeq" id="WP_378113398.1">
    <property type="nucleotide sequence ID" value="NZ_JBHSNC010000054.1"/>
</dbReference>
<feature type="domain" description="Alpha-L-rhamnosidase C-terminal" evidence="4">
    <location>
        <begin position="878"/>
        <end position="941"/>
    </location>
</feature>
<reference evidence="7" key="1">
    <citation type="journal article" date="2019" name="Int. J. Syst. Evol. Microbiol.">
        <title>The Global Catalogue of Microorganisms (GCM) 10K type strain sequencing project: providing services to taxonomists for standard genome sequencing and annotation.</title>
        <authorList>
            <consortium name="The Broad Institute Genomics Platform"/>
            <consortium name="The Broad Institute Genome Sequencing Center for Infectious Disease"/>
            <person name="Wu L."/>
            <person name="Ma J."/>
        </authorList>
    </citation>
    <scope>NUCLEOTIDE SEQUENCE [LARGE SCALE GENOMIC DNA]</scope>
    <source>
        <strain evidence="7">CGMCC 1.18578</strain>
    </source>
</reference>
<dbReference type="SUPFAM" id="SSF49785">
    <property type="entry name" value="Galactose-binding domain-like"/>
    <property type="match status" value="1"/>
</dbReference>
<dbReference type="Pfam" id="PF21557">
    <property type="entry name" value="RhaB_D2"/>
    <property type="match status" value="1"/>
</dbReference>
<dbReference type="InterPro" id="IPR008928">
    <property type="entry name" value="6-hairpin_glycosidase_sf"/>
</dbReference>
<dbReference type="Pfam" id="PF05592">
    <property type="entry name" value="Bac_rhamnosid"/>
    <property type="match status" value="1"/>
</dbReference>
<name>A0ABW0R2G8_9BACL</name>
<feature type="domain" description="Alpha-L-rhamnosidase six-hairpin glycosidase" evidence="3">
    <location>
        <begin position="535"/>
        <end position="875"/>
    </location>
</feature>
<dbReference type="Pfam" id="PF17389">
    <property type="entry name" value="Bac_rhamnosid6H"/>
    <property type="match status" value="1"/>
</dbReference>
<keyword evidence="6" id="KW-0378">Hydrolase</keyword>
<proteinExistence type="predicted"/>
<dbReference type="Pfam" id="PF08531">
    <property type="entry name" value="Bac_rhamnosid_N"/>
    <property type="match status" value="1"/>
</dbReference>
<evidence type="ECO:0000259" key="4">
    <source>
        <dbReference type="Pfam" id="PF17390"/>
    </source>
</evidence>
<feature type="domain" description="Alpha-L-rhamnosidase" evidence="5">
    <location>
        <begin position="219"/>
        <end position="390"/>
    </location>
</feature>
<dbReference type="Gene3D" id="2.60.420.10">
    <property type="entry name" value="Maltose phosphorylase, domain 3"/>
    <property type="match status" value="1"/>
</dbReference>
<dbReference type="Proteomes" id="UP001596108">
    <property type="component" value="Unassembled WGS sequence"/>
</dbReference>
<dbReference type="PANTHER" id="PTHR34987">
    <property type="entry name" value="C, PUTATIVE (AFU_ORTHOLOGUE AFUA_3G02880)-RELATED"/>
    <property type="match status" value="1"/>
</dbReference>
<sequence>MKERKWQAEWIWGGAEASPRNEWRCFRKTFDCPVDAAADAELHITADSRYALYVNGTRVGRGPVRSWPSEQFYDTHKIGHLLLPGRLNTIAVLVLHFGLGNFYYVRGRGGLAAEAESGGTCLAATDGSWRTAKLAAQRSNSPRMSCQQAFAEVYDARLWEETWVSPVFEDGEWPNAEVVCPVGGGPWKKLIARDIPFLTEEKQYPSRIVSMAGVKTPVYSAAIDLRAQMVPASANHANHVGYSGYLATVLHMPDDGAVTVGFPNGVRTDRFYVDGNLCAEWTGEQPERYYRLPLSKGDHLLLADVTSVDHGGSFHIGVDGESAFALRSPLGAEHGPTPFITVGPFDTVELIDHRENVSLDKEHPAVLEVGSVASEEQLRTYAAWIRPVDPGLITEEDVFGANVWRTKARRFAVPAAMNNAILPVPEPAVIPTSSDDIELVVDLGKMRTGFVGFEVEAPAGTIIDAYGIEYMQGDYRQHTYGLDNTFRYICRSGRQAYESPVRRGCRYVILTFRNAGSPVKLHEVYFNQSTYPVAEIGSFRCSDPLLNEIWEISRHTTKLCMEDTFVDCPTYEQVFWVGDSRNEALVNYYVYGATDIVKRCLKLVPGSGDMTPLFVDQVPSAWSSVIPNWTFFWVIACEEYVHHTGDTTFAEQIWPSVRHTLIHYLQHVDTLGLLNMRGWNLLDWAPIDQPDDGIVTHQNLFLVKALRQAVRLAESAGRAEAGKPFSAAVDRLFEAINAQLWDDTRQAYLDCVHSDGRRSSVFSMQTQVSAYLCGVADGERKRIIEGYLVAPPADFVQIGSPFMSFFYYETLREAGRYGQMLDDIRFNYGRMIEHGATTCWETYPNFEENRSNPNRLTRSHCHAWSAAPGYFLGESILGVRQAEPGWKAIVVEPRPCDLTWASGRVPLPQGDYIEVSWRLEGQKMKLRIEAPDDIRVDARFPEGVEGHIERRLHGIGFA</sequence>
<dbReference type="Gene3D" id="1.50.10.10">
    <property type="match status" value="1"/>
</dbReference>
<dbReference type="InterPro" id="IPR008979">
    <property type="entry name" value="Galactose-bd-like_sf"/>
</dbReference>
<evidence type="ECO:0000259" key="1">
    <source>
        <dbReference type="Pfam" id="PF05592"/>
    </source>
</evidence>
<evidence type="ECO:0000313" key="6">
    <source>
        <dbReference type="EMBL" id="MFC5531434.1"/>
    </source>
</evidence>
<comment type="caution">
    <text evidence="6">The sequence shown here is derived from an EMBL/GenBank/DDBJ whole genome shotgun (WGS) entry which is preliminary data.</text>
</comment>
<dbReference type="GO" id="GO:0016787">
    <property type="term" value="F:hydrolase activity"/>
    <property type="evidence" value="ECO:0007669"/>
    <property type="project" value="UniProtKB-KW"/>
</dbReference>
<dbReference type="InterPro" id="IPR048653">
    <property type="entry name" value="RhaB_D2"/>
</dbReference>
<feature type="domain" description="Alpha-L-rhamnosidase concanavalin-like" evidence="1">
    <location>
        <begin position="436"/>
        <end position="513"/>
    </location>
</feature>
<feature type="domain" description="Bacterial alpha-L-rhamnosidase N-terminal" evidence="2">
    <location>
        <begin position="37"/>
        <end position="179"/>
    </location>
</feature>
<dbReference type="InterPro" id="IPR035396">
    <property type="entry name" value="Bac_rhamnosid6H"/>
</dbReference>
<evidence type="ECO:0000259" key="2">
    <source>
        <dbReference type="Pfam" id="PF08531"/>
    </source>
</evidence>
<accession>A0ABW0R2G8</accession>
<dbReference type="EMBL" id="JBHSNC010000054">
    <property type="protein sequence ID" value="MFC5531434.1"/>
    <property type="molecule type" value="Genomic_DNA"/>
</dbReference>
<dbReference type="InterPro" id="IPR012341">
    <property type="entry name" value="6hp_glycosidase-like_sf"/>
</dbReference>
<dbReference type="InterPro" id="IPR035398">
    <property type="entry name" value="Bac_rhamnosid_C"/>
</dbReference>
<protein>
    <submittedName>
        <fullName evidence="6">Family 78 glycoside hydrolase catalytic domain</fullName>
    </submittedName>
</protein>